<protein>
    <recommendedName>
        <fullName evidence="5">CHRD domain-containing protein</fullName>
    </recommendedName>
</protein>
<dbReference type="EMBL" id="MHNK01000020">
    <property type="protein sequence ID" value="OGZ43053.1"/>
    <property type="molecule type" value="Genomic_DNA"/>
</dbReference>
<dbReference type="STRING" id="1802114.A2719_01670"/>
<evidence type="ECO:0000256" key="1">
    <source>
        <dbReference type="ARBA" id="ARBA00010457"/>
    </source>
</evidence>
<dbReference type="GO" id="GO:0046872">
    <property type="term" value="F:metal ion binding"/>
    <property type="evidence" value="ECO:0007669"/>
    <property type="project" value="InterPro"/>
</dbReference>
<keyword evidence="2" id="KW-0812">Transmembrane</keyword>
<evidence type="ECO:0000313" key="3">
    <source>
        <dbReference type="EMBL" id="OGZ43053.1"/>
    </source>
</evidence>
<proteinExistence type="inferred from homology"/>
<keyword evidence="2" id="KW-0472">Membrane</keyword>
<organism evidence="3 4">
    <name type="scientific">Candidatus Ryanbacteria bacterium RIFCSPHIGHO2_01_FULL_45_22</name>
    <dbReference type="NCBI Taxonomy" id="1802114"/>
    <lineage>
        <taxon>Bacteria</taxon>
        <taxon>Candidatus Ryaniibacteriota</taxon>
    </lineage>
</organism>
<evidence type="ECO:0000313" key="4">
    <source>
        <dbReference type="Proteomes" id="UP000177480"/>
    </source>
</evidence>
<gene>
    <name evidence="3" type="ORF">A2719_01670</name>
</gene>
<sequence>MNIESESKRDMGMPVAIGIVAVAVIILGAWYYYQKNASVSETPVRNELENKMIRVRLDPLNGSGQMGTAFLRQKDTMVYVDINVLGAPATSLQPAHIHTGACPNPGEVIYSLNASQKGVSGTLLDTSLEQIIDQLPLAINIHASENDLKTYTACGNILETGVVPEK</sequence>
<feature type="transmembrane region" description="Helical" evidence="2">
    <location>
        <begin position="12"/>
        <end position="33"/>
    </location>
</feature>
<dbReference type="AlphaFoldDB" id="A0A1G2FYB7"/>
<reference evidence="3 4" key="1">
    <citation type="journal article" date="2016" name="Nat. Commun.">
        <title>Thousands of microbial genomes shed light on interconnected biogeochemical processes in an aquifer system.</title>
        <authorList>
            <person name="Anantharaman K."/>
            <person name="Brown C.T."/>
            <person name="Hug L.A."/>
            <person name="Sharon I."/>
            <person name="Castelle C.J."/>
            <person name="Probst A.J."/>
            <person name="Thomas B.C."/>
            <person name="Singh A."/>
            <person name="Wilkins M.J."/>
            <person name="Karaoz U."/>
            <person name="Brodie E.L."/>
            <person name="Williams K.H."/>
            <person name="Hubbard S.S."/>
            <person name="Banfield J.F."/>
        </authorList>
    </citation>
    <scope>NUCLEOTIDE SEQUENCE [LARGE SCALE GENOMIC DNA]</scope>
</reference>
<comment type="similarity">
    <text evidence="1">Belongs to the Cu-Zn superoxide dismutase family.</text>
</comment>
<keyword evidence="2" id="KW-1133">Transmembrane helix</keyword>
<dbReference type="SUPFAM" id="SSF49329">
    <property type="entry name" value="Cu,Zn superoxide dismutase-like"/>
    <property type="match status" value="1"/>
</dbReference>
<dbReference type="InterPro" id="IPR036423">
    <property type="entry name" value="SOD-like_Cu/Zn_dom_sf"/>
</dbReference>
<accession>A0A1G2FYB7</accession>
<evidence type="ECO:0008006" key="5">
    <source>
        <dbReference type="Google" id="ProtNLM"/>
    </source>
</evidence>
<comment type="caution">
    <text evidence="3">The sequence shown here is derived from an EMBL/GenBank/DDBJ whole genome shotgun (WGS) entry which is preliminary data.</text>
</comment>
<evidence type="ECO:0000256" key="2">
    <source>
        <dbReference type="SAM" id="Phobius"/>
    </source>
</evidence>
<dbReference type="GO" id="GO:0006801">
    <property type="term" value="P:superoxide metabolic process"/>
    <property type="evidence" value="ECO:0007669"/>
    <property type="project" value="InterPro"/>
</dbReference>
<name>A0A1G2FYB7_9BACT</name>
<dbReference type="Proteomes" id="UP000177480">
    <property type="component" value="Unassembled WGS sequence"/>
</dbReference>